<dbReference type="Proteomes" id="UP001054821">
    <property type="component" value="Unassembled WGS sequence"/>
</dbReference>
<dbReference type="InterPro" id="IPR004158">
    <property type="entry name" value="DUF247_pln"/>
</dbReference>
<gene>
    <name evidence="1" type="ORF">L3X38_000401</name>
</gene>
<dbReference type="PANTHER" id="PTHR31170:SF25">
    <property type="entry name" value="BNAA09G04570D PROTEIN"/>
    <property type="match status" value="1"/>
</dbReference>
<comment type="caution">
    <text evidence="1">The sequence shown here is derived from an EMBL/GenBank/DDBJ whole genome shotgun (WGS) entry which is preliminary data.</text>
</comment>
<sequence length="126" mass="15385">MEEHKKKYLQEFLCRTKVSLEYCIKKIRDQEARLRSCYAETNGFSSDEFVRIIIVDAAFIIELLLKHNFRTPRKENDRIFNKPVMFLDLMTDMQLLENQLPFFILEELFYLQEDRYASQKLFDQYH</sequence>
<evidence type="ECO:0000313" key="1">
    <source>
        <dbReference type="EMBL" id="KAI5311360.1"/>
    </source>
</evidence>
<organism evidence="1 2">
    <name type="scientific">Prunus dulcis</name>
    <name type="common">Almond</name>
    <name type="synonym">Amygdalus dulcis</name>
    <dbReference type="NCBI Taxonomy" id="3755"/>
    <lineage>
        <taxon>Eukaryota</taxon>
        <taxon>Viridiplantae</taxon>
        <taxon>Streptophyta</taxon>
        <taxon>Embryophyta</taxon>
        <taxon>Tracheophyta</taxon>
        <taxon>Spermatophyta</taxon>
        <taxon>Magnoliopsida</taxon>
        <taxon>eudicotyledons</taxon>
        <taxon>Gunneridae</taxon>
        <taxon>Pentapetalae</taxon>
        <taxon>rosids</taxon>
        <taxon>fabids</taxon>
        <taxon>Rosales</taxon>
        <taxon>Rosaceae</taxon>
        <taxon>Amygdaloideae</taxon>
        <taxon>Amygdaleae</taxon>
        <taxon>Prunus</taxon>
    </lineage>
</organism>
<dbReference type="AlphaFoldDB" id="A0AAD4UQI6"/>
<protein>
    <submittedName>
        <fullName evidence="1">Uncharacterized protein</fullName>
    </submittedName>
</protein>
<name>A0AAD4UQI6_PRUDU</name>
<dbReference type="PANTHER" id="PTHR31170">
    <property type="entry name" value="BNAC04G53230D PROTEIN"/>
    <property type="match status" value="1"/>
</dbReference>
<dbReference type="EMBL" id="JAJFAZ020000023">
    <property type="protein sequence ID" value="KAI5311360.1"/>
    <property type="molecule type" value="Genomic_DNA"/>
</dbReference>
<reference evidence="1 2" key="1">
    <citation type="journal article" date="2022" name="G3 (Bethesda)">
        <title>Whole-genome sequence and methylome profiling of the almond [Prunus dulcis (Mill.) D.A. Webb] cultivar 'Nonpareil'.</title>
        <authorList>
            <person name="D'Amico-Willman K.M."/>
            <person name="Ouma W.Z."/>
            <person name="Meulia T."/>
            <person name="Sideli G.M."/>
            <person name="Gradziel T.M."/>
            <person name="Fresnedo-Ramirez J."/>
        </authorList>
    </citation>
    <scope>NUCLEOTIDE SEQUENCE [LARGE SCALE GENOMIC DNA]</scope>
    <source>
        <strain evidence="1">Clone GOH B32 T37-40</strain>
    </source>
</reference>
<keyword evidence="2" id="KW-1185">Reference proteome</keyword>
<accession>A0AAD4UQI6</accession>
<evidence type="ECO:0000313" key="2">
    <source>
        <dbReference type="Proteomes" id="UP001054821"/>
    </source>
</evidence>
<dbReference type="Pfam" id="PF03140">
    <property type="entry name" value="DUF247"/>
    <property type="match status" value="1"/>
</dbReference>
<proteinExistence type="predicted"/>